<dbReference type="Proteomes" id="UP001321047">
    <property type="component" value="Unassembled WGS sequence"/>
</dbReference>
<dbReference type="Pfam" id="PF03626">
    <property type="entry name" value="COX4_pro"/>
    <property type="match status" value="1"/>
</dbReference>
<dbReference type="AlphaFoldDB" id="A0AAP3E7E6"/>
<dbReference type="InterPro" id="IPR005171">
    <property type="entry name" value="Cyt_c_oxidase_su4_prok"/>
</dbReference>
<keyword evidence="5 6" id="KW-0472">Membrane</keyword>
<keyword evidence="4 6" id="KW-1133">Transmembrane helix</keyword>
<dbReference type="GO" id="GO:0005886">
    <property type="term" value="C:plasma membrane"/>
    <property type="evidence" value="ECO:0007669"/>
    <property type="project" value="UniProtKB-SubCell"/>
</dbReference>
<gene>
    <name evidence="7" type="ORF">OB919_12880</name>
</gene>
<evidence type="ECO:0000256" key="6">
    <source>
        <dbReference type="SAM" id="Phobius"/>
    </source>
</evidence>
<protein>
    <submittedName>
        <fullName evidence="7">Cytochrome C oxidase subunit IV family protein</fullName>
    </submittedName>
</protein>
<comment type="caution">
    <text evidence="7">The sequence shown here is derived from an EMBL/GenBank/DDBJ whole genome shotgun (WGS) entry which is preliminary data.</text>
</comment>
<keyword evidence="8" id="KW-1185">Reference proteome</keyword>
<evidence type="ECO:0000256" key="3">
    <source>
        <dbReference type="ARBA" id="ARBA00022692"/>
    </source>
</evidence>
<reference evidence="7 8" key="1">
    <citation type="submission" date="2022-09" db="EMBL/GenBank/DDBJ databases">
        <title>Enrichment on poylsaccharides allowed isolation of novel metabolic and taxonomic groups of Haloarchaea.</title>
        <authorList>
            <person name="Sorokin D.Y."/>
            <person name="Elcheninov A.G."/>
            <person name="Khizhniak T.V."/>
            <person name="Kolganova T.V."/>
            <person name="Kublanov I.V."/>
        </authorList>
    </citation>
    <scope>NUCLEOTIDE SEQUENCE [LARGE SCALE GENOMIC DNA]</scope>
    <source>
        <strain evidence="7 8">AArc-curdl1</strain>
    </source>
</reference>
<name>A0AAP3E7E6_9EURY</name>
<evidence type="ECO:0000256" key="5">
    <source>
        <dbReference type="ARBA" id="ARBA00023136"/>
    </source>
</evidence>
<evidence type="ECO:0000256" key="1">
    <source>
        <dbReference type="ARBA" id="ARBA00004651"/>
    </source>
</evidence>
<evidence type="ECO:0000256" key="2">
    <source>
        <dbReference type="ARBA" id="ARBA00022475"/>
    </source>
</evidence>
<feature type="transmembrane region" description="Helical" evidence="6">
    <location>
        <begin position="33"/>
        <end position="53"/>
    </location>
</feature>
<evidence type="ECO:0000313" key="7">
    <source>
        <dbReference type="EMBL" id="MCU4752860.1"/>
    </source>
</evidence>
<organism evidence="7 8">
    <name type="scientific">Natronosalvus hydrolyticus</name>
    <dbReference type="NCBI Taxonomy" id="2979988"/>
    <lineage>
        <taxon>Archaea</taxon>
        <taxon>Methanobacteriati</taxon>
        <taxon>Methanobacteriota</taxon>
        <taxon>Stenosarchaea group</taxon>
        <taxon>Halobacteria</taxon>
        <taxon>Halobacteriales</taxon>
        <taxon>Natrialbaceae</taxon>
        <taxon>Natronosalvus</taxon>
    </lineage>
</organism>
<feature type="transmembrane region" description="Helical" evidence="6">
    <location>
        <begin position="65"/>
        <end position="85"/>
    </location>
</feature>
<feature type="transmembrane region" description="Helical" evidence="6">
    <location>
        <begin position="7"/>
        <end position="27"/>
    </location>
</feature>
<comment type="subcellular location">
    <subcellularLocation>
        <location evidence="1">Cell membrane</location>
        <topology evidence="1">Multi-pass membrane protein</topology>
    </subcellularLocation>
</comment>
<evidence type="ECO:0000256" key="4">
    <source>
        <dbReference type="ARBA" id="ARBA00022989"/>
    </source>
</evidence>
<dbReference type="RefSeq" id="WP_342809187.1">
    <property type="nucleotide sequence ID" value="NZ_JAOPJZ010000010.1"/>
</dbReference>
<sequence>MSSVRTYTLIYVLLLTLGTAKFVFFELPFSYEFALTATIILAVIKSLLIAGWFQHLVDEPRSITYMMLVAVFMVFLLTIAAGFSIQ</sequence>
<keyword evidence="3 6" id="KW-0812">Transmembrane</keyword>
<dbReference type="EMBL" id="JAOPJZ010000010">
    <property type="protein sequence ID" value="MCU4752860.1"/>
    <property type="molecule type" value="Genomic_DNA"/>
</dbReference>
<keyword evidence="2" id="KW-1003">Cell membrane</keyword>
<evidence type="ECO:0000313" key="8">
    <source>
        <dbReference type="Proteomes" id="UP001321047"/>
    </source>
</evidence>
<proteinExistence type="predicted"/>
<accession>A0AAP3E7E6</accession>